<feature type="compositionally biased region" description="Basic residues" evidence="1">
    <location>
        <begin position="43"/>
        <end position="64"/>
    </location>
</feature>
<feature type="region of interest" description="Disordered" evidence="1">
    <location>
        <begin position="31"/>
        <end position="64"/>
    </location>
</feature>
<reference evidence="2 3" key="2">
    <citation type="journal article" date="2011" name="Stand. Genomic Sci.">
        <title>Complete genome sequence of Isosphaera pallida type strain (IS1B).</title>
        <authorList>
            <consortium name="US DOE Joint Genome Institute (JGI-PGF)"/>
            <person name="Goker M."/>
            <person name="Cleland D."/>
            <person name="Saunders E."/>
            <person name="Lapidus A."/>
            <person name="Nolan M."/>
            <person name="Lucas S."/>
            <person name="Hammon N."/>
            <person name="Deshpande S."/>
            <person name="Cheng J.F."/>
            <person name="Tapia R."/>
            <person name="Han C."/>
            <person name="Goodwin L."/>
            <person name="Pitluck S."/>
            <person name="Liolios K."/>
            <person name="Pagani I."/>
            <person name="Ivanova N."/>
            <person name="Mavromatis K."/>
            <person name="Pati A."/>
            <person name="Chen A."/>
            <person name="Palaniappan K."/>
            <person name="Land M."/>
            <person name="Hauser L."/>
            <person name="Chang Y.J."/>
            <person name="Jeffries C.D."/>
            <person name="Detter J.C."/>
            <person name="Beck B."/>
            <person name="Woyke T."/>
            <person name="Bristow J."/>
            <person name="Eisen J.A."/>
            <person name="Markowitz V."/>
            <person name="Hugenholtz P."/>
            <person name="Kyrpides N.C."/>
            <person name="Klenk H.P."/>
        </authorList>
    </citation>
    <scope>NUCLEOTIDE SEQUENCE [LARGE SCALE GENOMIC DNA]</scope>
    <source>
        <strain evidence="3">ATCC 43644 / DSM 9630 / IS1B</strain>
    </source>
</reference>
<dbReference type="EMBL" id="CP002353">
    <property type="protein sequence ID" value="ADV61401.1"/>
    <property type="molecule type" value="Genomic_DNA"/>
</dbReference>
<keyword evidence="3" id="KW-1185">Reference proteome</keyword>
<accession>E8R2B6</accession>
<dbReference type="InParanoid" id="E8R2B6"/>
<proteinExistence type="predicted"/>
<protein>
    <submittedName>
        <fullName evidence="2">Uncharacterized protein</fullName>
    </submittedName>
</protein>
<name>E8R2B6_ISOPI</name>
<dbReference type="HOGENOM" id="CLU_1560871_0_0_0"/>
<dbReference type="RefSeq" id="WP_013563690.1">
    <property type="nucleotide sequence ID" value="NC_014962.1"/>
</dbReference>
<feature type="compositionally biased region" description="Acidic residues" evidence="1">
    <location>
        <begin position="144"/>
        <end position="171"/>
    </location>
</feature>
<evidence type="ECO:0000313" key="3">
    <source>
        <dbReference type="Proteomes" id="UP000008631"/>
    </source>
</evidence>
<feature type="region of interest" description="Disordered" evidence="1">
    <location>
        <begin position="124"/>
        <end position="171"/>
    </location>
</feature>
<sequence length="171" mass="19153">MARRPLNRLEKRREYEAAEALDPVEAEVGDLTLDELDDETPRTKRKASKAAKPRAKAVAKARPAKAAKPAARLQVVWNVVNDAFKVVETFAYPKKEEAEARVKELNEKGKGIYFLQRAKVEMPDDAPGLGAIIPRPEPAVTLERDEEEELAAIGEDDDEELEEDEEDSDDE</sequence>
<evidence type="ECO:0000313" key="2">
    <source>
        <dbReference type="EMBL" id="ADV61401.1"/>
    </source>
</evidence>
<gene>
    <name evidence="2" type="ordered locus">Isop_0810</name>
</gene>
<dbReference type="KEGG" id="ipa:Isop_0810"/>
<dbReference type="eggNOG" id="ENOG5033KKX">
    <property type="taxonomic scope" value="Bacteria"/>
</dbReference>
<evidence type="ECO:0000256" key="1">
    <source>
        <dbReference type="SAM" id="MobiDB-lite"/>
    </source>
</evidence>
<organism evidence="2 3">
    <name type="scientific">Isosphaera pallida (strain ATCC 43644 / DSM 9630 / IS1B)</name>
    <dbReference type="NCBI Taxonomy" id="575540"/>
    <lineage>
        <taxon>Bacteria</taxon>
        <taxon>Pseudomonadati</taxon>
        <taxon>Planctomycetota</taxon>
        <taxon>Planctomycetia</taxon>
        <taxon>Isosphaerales</taxon>
        <taxon>Isosphaeraceae</taxon>
        <taxon>Isosphaera</taxon>
    </lineage>
</organism>
<reference key="1">
    <citation type="submission" date="2010-11" db="EMBL/GenBank/DDBJ databases">
        <title>The complete sequence of chromosome of Isophaera pallida ATCC 43644.</title>
        <authorList>
            <consortium name="US DOE Joint Genome Institute (JGI-PGF)"/>
            <person name="Lucas S."/>
            <person name="Copeland A."/>
            <person name="Lapidus A."/>
            <person name="Bruce D."/>
            <person name="Goodwin L."/>
            <person name="Pitluck S."/>
            <person name="Kyrpides N."/>
            <person name="Mavromatis K."/>
            <person name="Pagani I."/>
            <person name="Ivanova N."/>
            <person name="Saunders E."/>
            <person name="Brettin T."/>
            <person name="Detter J.C."/>
            <person name="Han C."/>
            <person name="Tapia R."/>
            <person name="Land M."/>
            <person name="Hauser L."/>
            <person name="Markowitz V."/>
            <person name="Cheng J.-F."/>
            <person name="Hugenholtz P."/>
            <person name="Woyke T."/>
            <person name="Wu D."/>
            <person name="Eisen J.A."/>
        </authorList>
    </citation>
    <scope>NUCLEOTIDE SEQUENCE</scope>
    <source>
        <strain>ATCC 43644</strain>
    </source>
</reference>
<dbReference type="Proteomes" id="UP000008631">
    <property type="component" value="Chromosome"/>
</dbReference>
<dbReference type="AlphaFoldDB" id="E8R2B6"/>